<dbReference type="SUPFAM" id="SSF52799">
    <property type="entry name" value="(Phosphotyrosine protein) phosphatases II"/>
    <property type="match status" value="1"/>
</dbReference>
<dbReference type="PROSITE" id="PS00383">
    <property type="entry name" value="TYR_PHOSPHATASE_1"/>
    <property type="match status" value="1"/>
</dbReference>
<dbReference type="InterPro" id="IPR029021">
    <property type="entry name" value="Prot-tyrosine_phosphatase-like"/>
</dbReference>
<feature type="compositionally biased region" description="Low complexity" evidence="1">
    <location>
        <begin position="486"/>
        <end position="499"/>
    </location>
</feature>
<proteinExistence type="predicted"/>
<protein>
    <submittedName>
        <fullName evidence="3">Myotubularin-related protein 14 like protein</fullName>
    </submittedName>
</protein>
<feature type="compositionally biased region" description="Polar residues" evidence="1">
    <location>
        <begin position="467"/>
        <end position="485"/>
    </location>
</feature>
<feature type="region of interest" description="Disordered" evidence="1">
    <location>
        <begin position="467"/>
        <end position="508"/>
    </location>
</feature>
<evidence type="ECO:0000313" key="4">
    <source>
        <dbReference type="Proteomes" id="UP000807504"/>
    </source>
</evidence>
<dbReference type="Gene3D" id="3.90.190.10">
    <property type="entry name" value="Protein tyrosine phosphatase superfamily"/>
    <property type="match status" value="1"/>
</dbReference>
<evidence type="ECO:0000256" key="1">
    <source>
        <dbReference type="SAM" id="MobiDB-lite"/>
    </source>
</evidence>
<dbReference type="Proteomes" id="UP000807504">
    <property type="component" value="Unassembled WGS sequence"/>
</dbReference>
<dbReference type="EMBL" id="JABXBU010002228">
    <property type="protein sequence ID" value="KAF8769793.1"/>
    <property type="molecule type" value="Genomic_DNA"/>
</dbReference>
<dbReference type="InterPro" id="IPR039802">
    <property type="entry name" value="MTMR14"/>
</dbReference>
<organism evidence="3 4">
    <name type="scientific">Argiope bruennichi</name>
    <name type="common">Wasp spider</name>
    <name type="synonym">Aranea bruennichi</name>
    <dbReference type="NCBI Taxonomy" id="94029"/>
    <lineage>
        <taxon>Eukaryota</taxon>
        <taxon>Metazoa</taxon>
        <taxon>Ecdysozoa</taxon>
        <taxon>Arthropoda</taxon>
        <taxon>Chelicerata</taxon>
        <taxon>Arachnida</taxon>
        <taxon>Araneae</taxon>
        <taxon>Araneomorphae</taxon>
        <taxon>Entelegynae</taxon>
        <taxon>Araneoidea</taxon>
        <taxon>Araneidae</taxon>
        <taxon>Argiope</taxon>
    </lineage>
</organism>
<dbReference type="InterPro" id="IPR016130">
    <property type="entry name" value="Tyr_Pase_AS"/>
</dbReference>
<feature type="region of interest" description="Disordered" evidence="1">
    <location>
        <begin position="529"/>
        <end position="559"/>
    </location>
</feature>
<dbReference type="AlphaFoldDB" id="A0A8T0EAY2"/>
<evidence type="ECO:0000313" key="3">
    <source>
        <dbReference type="EMBL" id="KAF8769793.1"/>
    </source>
</evidence>
<reference evidence="3" key="2">
    <citation type="submission" date="2020-06" db="EMBL/GenBank/DDBJ databases">
        <authorList>
            <person name="Sheffer M."/>
        </authorList>
    </citation>
    <scope>NUCLEOTIDE SEQUENCE</scope>
</reference>
<dbReference type="GO" id="GO:0004438">
    <property type="term" value="F:phosphatidylinositol-3-phosphate phosphatase activity"/>
    <property type="evidence" value="ECO:0007669"/>
    <property type="project" value="InterPro"/>
</dbReference>
<dbReference type="PANTHER" id="PTHR13524">
    <property type="entry name" value="MYOTUBULARIN-RELATED"/>
    <property type="match status" value="1"/>
</dbReference>
<dbReference type="PANTHER" id="PTHR13524:SF2">
    <property type="entry name" value="MYOTUBULARIN-RELATED PROTEIN 14"/>
    <property type="match status" value="1"/>
</dbReference>
<sequence length="785" mass="88202">MTNIKAEDIEELLALFSRKGQYDARTGEQNYEIHRKCEELFEKDYIYCKIENEKGSLSANYPSQIIVPTEERSFSSKDSDSSKGAPYSASSFDASKFKEIANKSNLARCRTRFPVPVILYKGKFVCRSATLACGGEMLWRDMSVCIFNTSTSESEDKSTPVSRNGPLFTELRSQDIKLLKELSVNYICDLMVENKKVKYGLKVSSSEKIDKENRYCDFKIVQLPYPGCEFFKKFKDNNYIAEGLMFDWEQNYVDSSLTLPSDSIASALGIHWSNYKVWDLVKLTQNYLKLLVTYVVEGTSSILIHCISGWDRTPLFVSLLRMSLWADGQIHSSLSAVEMAYLTLAYDWYLFGHDLPSRLKVGEEILFFCFEFLKFITSDDFSSRKRSRKISSNCADPPLDVLLEEESTEKSLINSISSSNLQKLENGSTCIFYTSLENNPDNYASMFYSCIDPDDTDNVKSVKLNIQNEGSSDSDNPPTLVNSADSLSNQNGLSSSSSPVPVPNARPRFDSMSSLGSWQYVSGTGSLLGSVTSRSSSEMNSNGSHSSSNQENGNIGCSLPSVSQERAEKLGAIRTLIHRIYRKIIENKDNFNGERSAHRRVRETNTNDSDQNSTKIEKSDLEFILEFLQDEVESEERILLASRSFNASRDPIEILIGADVAGKLMTGGYREMSCGLVAIETKLGWSVMGRITDTARSECSSLLVQSMLSTAETITDLWPLDTLGITDPSVKKSQIELQEAARMHFLNTVHLEGYSSYFPLNQQKATRHKRISIEEERWSKANGSA</sequence>
<keyword evidence="4" id="KW-1185">Reference proteome</keyword>
<accession>A0A8T0EAY2</accession>
<reference evidence="3" key="1">
    <citation type="journal article" date="2020" name="bioRxiv">
        <title>Chromosome-level reference genome of the European wasp spider Argiope bruennichi: a resource for studies on range expansion and evolutionary adaptation.</title>
        <authorList>
            <person name="Sheffer M.M."/>
            <person name="Hoppe A."/>
            <person name="Krehenwinkel H."/>
            <person name="Uhl G."/>
            <person name="Kuss A.W."/>
            <person name="Jensen L."/>
            <person name="Jensen C."/>
            <person name="Gillespie R.G."/>
            <person name="Hoff K.J."/>
            <person name="Prost S."/>
        </authorList>
    </citation>
    <scope>NUCLEOTIDE SEQUENCE</scope>
</reference>
<name>A0A8T0EAY2_ARGBR</name>
<dbReference type="PROSITE" id="PS50056">
    <property type="entry name" value="TYR_PHOSPHATASE_2"/>
    <property type="match status" value="1"/>
</dbReference>
<comment type="caution">
    <text evidence="3">The sequence shown here is derived from an EMBL/GenBank/DDBJ whole genome shotgun (WGS) entry which is preliminary data.</text>
</comment>
<gene>
    <name evidence="3" type="ORF">HNY73_017402</name>
</gene>
<dbReference type="InterPro" id="IPR000387">
    <property type="entry name" value="Tyr_Pase_dom"/>
</dbReference>
<feature type="domain" description="Tyrosine specific protein phosphatases" evidence="2">
    <location>
        <begin position="285"/>
        <end position="323"/>
    </location>
</feature>
<evidence type="ECO:0000259" key="2">
    <source>
        <dbReference type="PROSITE" id="PS50056"/>
    </source>
</evidence>
<feature type="compositionally biased region" description="Low complexity" evidence="1">
    <location>
        <begin position="529"/>
        <end position="554"/>
    </location>
</feature>